<dbReference type="OrthoDB" id="1913731at2759"/>
<dbReference type="PANTHER" id="PTHR35689:SF1">
    <property type="entry name" value="EARLY ENDOSOME ANTIGEN"/>
    <property type="match status" value="1"/>
</dbReference>
<proteinExistence type="predicted"/>
<dbReference type="PANTHER" id="PTHR35689">
    <property type="entry name" value="EARLY ENDOSOME ANTIGEN"/>
    <property type="match status" value="1"/>
</dbReference>
<keyword evidence="3" id="KW-1185">Reference proteome</keyword>
<evidence type="ECO:0000256" key="2">
    <source>
        <dbReference type="SAM" id="MobiDB-lite"/>
    </source>
</evidence>
<dbReference type="Proteomes" id="UP000504603">
    <property type="component" value="Unplaced"/>
</dbReference>
<feature type="region of interest" description="Disordered" evidence="2">
    <location>
        <begin position="241"/>
        <end position="281"/>
    </location>
</feature>
<dbReference type="AlphaFoldDB" id="A0A6J1BRI9"/>
<dbReference type="RefSeq" id="XP_022131622.1">
    <property type="nucleotide sequence ID" value="XM_022275930.1"/>
</dbReference>
<evidence type="ECO:0000313" key="3">
    <source>
        <dbReference type="Proteomes" id="UP000504603"/>
    </source>
</evidence>
<evidence type="ECO:0000313" key="4">
    <source>
        <dbReference type="RefSeq" id="XP_022131622.1"/>
    </source>
</evidence>
<protein>
    <submittedName>
        <fullName evidence="4">Uncharacterized protein LOC111004753</fullName>
    </submittedName>
</protein>
<dbReference type="KEGG" id="mcha:111004753"/>
<gene>
    <name evidence="4" type="primary">LOC111004753</name>
</gene>
<evidence type="ECO:0000256" key="1">
    <source>
        <dbReference type="SAM" id="Coils"/>
    </source>
</evidence>
<keyword evidence="1" id="KW-0175">Coiled coil</keyword>
<sequence>MSNIPQEIDDYIKESIYHSLGLPVSKHTLELKLVASEAAQQHLRVQCLSLQSKLNHQILAAQSSKAEAKLSAQALKKAIEKNGDLSEENSALTLQCKKLKAFANKLKMAVDRANEETARVRELEQEMNELTDDLYFFQNQYQTRKFHSSSMEEDLVDSVLAAFIGETEAPAAEFLLHNAGYSSCRRLLYLSNSLSPATQKALSLAAKIKELEKNKEELQLLLRTAQEEVKFLNEQIDYLMEDQTSTSHEEGSQRRCGGKPPASSDYASVKLHGGEQSDSDD</sequence>
<accession>A0A6J1BRI9</accession>
<feature type="coiled-coil region" evidence="1">
    <location>
        <begin position="75"/>
        <end position="140"/>
    </location>
</feature>
<organism evidence="3 4">
    <name type="scientific">Momordica charantia</name>
    <name type="common">Bitter gourd</name>
    <name type="synonym">Balsam pear</name>
    <dbReference type="NCBI Taxonomy" id="3673"/>
    <lineage>
        <taxon>Eukaryota</taxon>
        <taxon>Viridiplantae</taxon>
        <taxon>Streptophyta</taxon>
        <taxon>Embryophyta</taxon>
        <taxon>Tracheophyta</taxon>
        <taxon>Spermatophyta</taxon>
        <taxon>Magnoliopsida</taxon>
        <taxon>eudicotyledons</taxon>
        <taxon>Gunneridae</taxon>
        <taxon>Pentapetalae</taxon>
        <taxon>rosids</taxon>
        <taxon>fabids</taxon>
        <taxon>Cucurbitales</taxon>
        <taxon>Cucurbitaceae</taxon>
        <taxon>Momordiceae</taxon>
        <taxon>Momordica</taxon>
    </lineage>
</organism>
<name>A0A6J1BRI9_MOMCH</name>
<reference evidence="4" key="1">
    <citation type="submission" date="2025-08" db="UniProtKB">
        <authorList>
            <consortium name="RefSeq"/>
        </authorList>
    </citation>
    <scope>IDENTIFICATION</scope>
    <source>
        <strain evidence="4">OHB3-1</strain>
    </source>
</reference>
<dbReference type="GeneID" id="111004753"/>